<dbReference type="GO" id="GO:0005509">
    <property type="term" value="F:calcium ion binding"/>
    <property type="evidence" value="ECO:0007669"/>
    <property type="project" value="InterPro"/>
</dbReference>
<dbReference type="EMBL" id="AMQM01008362">
    <property type="status" value="NOT_ANNOTATED_CDS"/>
    <property type="molecule type" value="Genomic_DNA"/>
</dbReference>
<evidence type="ECO:0000313" key="16">
    <source>
        <dbReference type="EnsemblMetazoa" id="HelroP90981"/>
    </source>
</evidence>
<dbReference type="Gene3D" id="1.10.238.10">
    <property type="entry name" value="EF-hand"/>
    <property type="match status" value="2"/>
</dbReference>
<dbReference type="InParanoid" id="T1G7Y2"/>
<keyword evidence="11 12" id="KW-0472">Membrane</keyword>
<dbReference type="CDD" id="cd00051">
    <property type="entry name" value="EFh"/>
    <property type="match status" value="1"/>
</dbReference>
<dbReference type="CTD" id="20217179"/>
<dbReference type="GeneID" id="20217179"/>
<evidence type="ECO:0000256" key="13">
    <source>
        <dbReference type="RuleBase" id="RU000488"/>
    </source>
</evidence>
<dbReference type="EMBL" id="KB097768">
    <property type="protein sequence ID" value="ESN90151.1"/>
    <property type="molecule type" value="Genomic_DNA"/>
</dbReference>
<dbReference type="eggNOG" id="KOG0036">
    <property type="taxonomic scope" value="Eukaryota"/>
</dbReference>
<evidence type="ECO:0000256" key="8">
    <source>
        <dbReference type="ARBA" id="ARBA00022837"/>
    </source>
</evidence>
<dbReference type="FunFam" id="1.10.238.10:FF:001000">
    <property type="entry name" value="Uncharacterized protein"/>
    <property type="match status" value="1"/>
</dbReference>
<evidence type="ECO:0000256" key="7">
    <source>
        <dbReference type="ARBA" id="ARBA00022792"/>
    </source>
</evidence>
<evidence type="ECO:0000256" key="11">
    <source>
        <dbReference type="ARBA" id="ARBA00023136"/>
    </source>
</evidence>
<dbReference type="GO" id="GO:0005347">
    <property type="term" value="F:ATP transmembrane transporter activity"/>
    <property type="evidence" value="ECO:0000318"/>
    <property type="project" value="GO_Central"/>
</dbReference>
<dbReference type="STRING" id="6412.T1G7Y2"/>
<dbReference type="PROSITE" id="PS50920">
    <property type="entry name" value="SOLCAR"/>
    <property type="match status" value="3"/>
</dbReference>
<reference evidence="17" key="1">
    <citation type="submission" date="2012-12" db="EMBL/GenBank/DDBJ databases">
        <authorList>
            <person name="Hellsten U."/>
            <person name="Grimwood J."/>
            <person name="Chapman J.A."/>
            <person name="Shapiro H."/>
            <person name="Aerts A."/>
            <person name="Otillar R.P."/>
            <person name="Terry A.Y."/>
            <person name="Boore J.L."/>
            <person name="Simakov O."/>
            <person name="Marletaz F."/>
            <person name="Cho S.-J."/>
            <person name="Edsinger-Gonzales E."/>
            <person name="Havlak P."/>
            <person name="Kuo D.-H."/>
            <person name="Larsson T."/>
            <person name="Lv J."/>
            <person name="Arendt D."/>
            <person name="Savage R."/>
            <person name="Osoegawa K."/>
            <person name="de Jong P."/>
            <person name="Lindberg D.R."/>
            <person name="Seaver E.C."/>
            <person name="Weisblat D.A."/>
            <person name="Putnam N.H."/>
            <person name="Grigoriev I.V."/>
            <person name="Rokhsar D.S."/>
        </authorList>
    </citation>
    <scope>NUCLEOTIDE SEQUENCE</scope>
</reference>
<comment type="similarity">
    <text evidence="2 13">Belongs to the mitochondrial carrier (TC 2.A.29) family.</text>
</comment>
<evidence type="ECO:0000256" key="5">
    <source>
        <dbReference type="ARBA" id="ARBA00022723"/>
    </source>
</evidence>
<dbReference type="HOGENOM" id="CLU_015166_2_0_1"/>
<keyword evidence="7" id="KW-0999">Mitochondrion inner membrane</keyword>
<dbReference type="RefSeq" id="XP_009031728.1">
    <property type="nucleotide sequence ID" value="XM_009033480.1"/>
</dbReference>
<dbReference type="Pfam" id="PF00153">
    <property type="entry name" value="Mito_carr"/>
    <property type="match status" value="3"/>
</dbReference>
<dbReference type="EnsemblMetazoa" id="HelroT90981">
    <property type="protein sequence ID" value="HelroP90981"/>
    <property type="gene ID" value="HelroG90981"/>
</dbReference>
<evidence type="ECO:0000256" key="1">
    <source>
        <dbReference type="ARBA" id="ARBA00004448"/>
    </source>
</evidence>
<dbReference type="PRINTS" id="PR00926">
    <property type="entry name" value="MITOCARRIER"/>
</dbReference>
<dbReference type="PROSITE" id="PS50222">
    <property type="entry name" value="EF_HAND_2"/>
    <property type="match status" value="1"/>
</dbReference>
<dbReference type="Proteomes" id="UP000015101">
    <property type="component" value="Unassembled WGS sequence"/>
</dbReference>
<dbReference type="SUPFAM" id="SSF103506">
    <property type="entry name" value="Mitochondrial carrier"/>
    <property type="match status" value="1"/>
</dbReference>
<feature type="repeat" description="Solcar" evidence="12">
    <location>
        <begin position="174"/>
        <end position="260"/>
    </location>
</feature>
<dbReference type="GO" id="GO:0015867">
    <property type="term" value="P:ATP transport"/>
    <property type="evidence" value="ECO:0000318"/>
    <property type="project" value="GO_Central"/>
</dbReference>
<feature type="domain" description="EF-hand" evidence="14">
    <location>
        <begin position="10"/>
        <end position="45"/>
    </location>
</feature>
<organism evidence="16 17">
    <name type="scientific">Helobdella robusta</name>
    <name type="common">Californian leech</name>
    <dbReference type="NCBI Taxonomy" id="6412"/>
    <lineage>
        <taxon>Eukaryota</taxon>
        <taxon>Metazoa</taxon>
        <taxon>Spiralia</taxon>
        <taxon>Lophotrochozoa</taxon>
        <taxon>Annelida</taxon>
        <taxon>Clitellata</taxon>
        <taxon>Hirudinea</taxon>
        <taxon>Rhynchobdellida</taxon>
        <taxon>Glossiphoniidae</taxon>
        <taxon>Helobdella</taxon>
    </lineage>
</organism>
<evidence type="ECO:0000259" key="14">
    <source>
        <dbReference type="PROSITE" id="PS50222"/>
    </source>
</evidence>
<keyword evidence="8" id="KW-0106">Calcium</keyword>
<reference evidence="16" key="3">
    <citation type="submission" date="2015-06" db="UniProtKB">
        <authorList>
            <consortium name="EnsemblMetazoa"/>
        </authorList>
    </citation>
    <scope>IDENTIFICATION</scope>
</reference>
<evidence type="ECO:0000256" key="10">
    <source>
        <dbReference type="ARBA" id="ARBA00023128"/>
    </source>
</evidence>
<evidence type="ECO:0000256" key="9">
    <source>
        <dbReference type="ARBA" id="ARBA00022989"/>
    </source>
</evidence>
<dbReference type="SMART" id="SM00054">
    <property type="entry name" value="EFh"/>
    <property type="match status" value="1"/>
</dbReference>
<evidence type="ECO:0000256" key="2">
    <source>
        <dbReference type="ARBA" id="ARBA00006375"/>
    </source>
</evidence>
<sequence>MRCTFCISRKDKIRYKQIFDTIDTDHNGYIDLCDFCRALSTIYEENTGERLHVEDLYKKANKDPDSKMTFREFVFLMSDIERDLKIVFIDMSSDGGEIDVYEIKKFFDKHGVLLTDKQAKSIISEISKSGKYSISWEEWRTFNQYNFFSDAKTIVKYMRDYSVSFFKMDPEEKLDGWKLLLSGALAGVVSKTVTAPLERLKICYQIQERHMGQTSLFTAVKDIIKKEGFLSLWRSNGVSLLKMVPDNGLKFYSFETLKLRQGENSITVPEKFLAGSMSGLLAQSTVYPLDVIKVRMAIAKTDDYHGIFDCARQLFKSGGFKSFYRGFVVSSFGMLPYAGIELCAYETLKHTYKLRYPEVNHPGTFIILSSGVVSCLCSQAAVYPLSLLRTELQAGCTLVGFFSLAKEIFVSEGLRGFYKGLIPCLTKVIPGVGLSYVVYEETKFALSVV</sequence>
<reference evidence="15 17" key="2">
    <citation type="journal article" date="2013" name="Nature">
        <title>Insights into bilaterian evolution from three spiralian genomes.</title>
        <authorList>
            <person name="Simakov O."/>
            <person name="Marletaz F."/>
            <person name="Cho S.J."/>
            <person name="Edsinger-Gonzales E."/>
            <person name="Havlak P."/>
            <person name="Hellsten U."/>
            <person name="Kuo D.H."/>
            <person name="Larsson T."/>
            <person name="Lv J."/>
            <person name="Arendt D."/>
            <person name="Savage R."/>
            <person name="Osoegawa K."/>
            <person name="de Jong P."/>
            <person name="Grimwood J."/>
            <person name="Chapman J.A."/>
            <person name="Shapiro H."/>
            <person name="Aerts A."/>
            <person name="Otillar R.P."/>
            <person name="Terry A.Y."/>
            <person name="Boore J.L."/>
            <person name="Grigoriev I.V."/>
            <person name="Lindberg D.R."/>
            <person name="Seaver E.C."/>
            <person name="Weisblat D.A."/>
            <person name="Putnam N.H."/>
            <person name="Rokhsar D.S."/>
        </authorList>
    </citation>
    <scope>NUCLEOTIDE SEQUENCE</scope>
</reference>
<dbReference type="AlphaFoldDB" id="T1G7Y2"/>
<dbReference type="InterPro" id="IPR002067">
    <property type="entry name" value="MCP"/>
</dbReference>
<keyword evidence="6" id="KW-0677">Repeat</keyword>
<feature type="repeat" description="Solcar" evidence="12">
    <location>
        <begin position="266"/>
        <end position="351"/>
    </location>
</feature>
<keyword evidence="9" id="KW-1133">Transmembrane helix</keyword>
<evidence type="ECO:0000256" key="4">
    <source>
        <dbReference type="ARBA" id="ARBA00022692"/>
    </source>
</evidence>
<dbReference type="KEGG" id="hro:HELRODRAFT_90981"/>
<dbReference type="Gene3D" id="1.50.40.10">
    <property type="entry name" value="Mitochondrial carrier domain"/>
    <property type="match status" value="1"/>
</dbReference>
<dbReference type="OrthoDB" id="270584at2759"/>
<name>T1G7Y2_HELRO</name>
<keyword evidence="17" id="KW-1185">Reference proteome</keyword>
<dbReference type="InterPro" id="IPR018247">
    <property type="entry name" value="EF_Hand_1_Ca_BS"/>
</dbReference>
<dbReference type="FunFam" id="1.50.40.10:FF:000016">
    <property type="entry name" value="Solute carrier family 25 member 23"/>
    <property type="match status" value="1"/>
</dbReference>
<gene>
    <name evidence="16" type="primary">20217179</name>
    <name evidence="15" type="ORF">HELRODRAFT_90981</name>
</gene>
<keyword evidence="3 13" id="KW-0813">Transport</keyword>
<dbReference type="InterPro" id="IPR002048">
    <property type="entry name" value="EF_hand_dom"/>
</dbReference>
<evidence type="ECO:0000256" key="3">
    <source>
        <dbReference type="ARBA" id="ARBA00022448"/>
    </source>
</evidence>
<evidence type="ECO:0000313" key="15">
    <source>
        <dbReference type="EMBL" id="ESN90151.1"/>
    </source>
</evidence>
<comment type="subcellular location">
    <subcellularLocation>
        <location evidence="1">Mitochondrion inner membrane</location>
        <topology evidence="1">Multi-pass membrane protein</topology>
    </subcellularLocation>
</comment>
<keyword evidence="10" id="KW-0496">Mitochondrion</keyword>
<evidence type="ECO:0000313" key="17">
    <source>
        <dbReference type="Proteomes" id="UP000015101"/>
    </source>
</evidence>
<dbReference type="SUPFAM" id="SSF47473">
    <property type="entry name" value="EF-hand"/>
    <property type="match status" value="1"/>
</dbReference>
<keyword evidence="4 12" id="KW-0812">Transmembrane</keyword>
<dbReference type="InterPro" id="IPR011992">
    <property type="entry name" value="EF-hand-dom_pair"/>
</dbReference>
<dbReference type="InterPro" id="IPR023395">
    <property type="entry name" value="MCP_dom_sf"/>
</dbReference>
<dbReference type="InterPro" id="IPR018108">
    <property type="entry name" value="MCP_transmembrane"/>
</dbReference>
<evidence type="ECO:0000256" key="12">
    <source>
        <dbReference type="PROSITE-ProRule" id="PRU00282"/>
    </source>
</evidence>
<dbReference type="Pfam" id="PF13499">
    <property type="entry name" value="EF-hand_7"/>
    <property type="match status" value="1"/>
</dbReference>
<dbReference type="GO" id="GO:0015866">
    <property type="term" value="P:ADP transport"/>
    <property type="evidence" value="ECO:0000318"/>
    <property type="project" value="GO_Central"/>
</dbReference>
<dbReference type="GO" id="GO:0005743">
    <property type="term" value="C:mitochondrial inner membrane"/>
    <property type="evidence" value="ECO:0007669"/>
    <property type="project" value="UniProtKB-SubCell"/>
</dbReference>
<keyword evidence="5" id="KW-0479">Metal-binding</keyword>
<protein>
    <recommendedName>
        <fullName evidence="14">EF-hand domain-containing protein</fullName>
    </recommendedName>
</protein>
<feature type="repeat" description="Solcar" evidence="12">
    <location>
        <begin position="362"/>
        <end position="445"/>
    </location>
</feature>
<proteinExistence type="inferred from homology"/>
<dbReference type="PANTHER" id="PTHR24089">
    <property type="entry name" value="SOLUTE CARRIER FAMILY 25"/>
    <property type="match status" value="1"/>
</dbReference>
<dbReference type="PROSITE" id="PS00018">
    <property type="entry name" value="EF_HAND_1"/>
    <property type="match status" value="1"/>
</dbReference>
<evidence type="ECO:0000256" key="6">
    <source>
        <dbReference type="ARBA" id="ARBA00022737"/>
    </source>
</evidence>
<accession>T1G7Y2</accession>